<dbReference type="EMBL" id="BQNB010020106">
    <property type="protein sequence ID" value="GJT92398.1"/>
    <property type="molecule type" value="Genomic_DNA"/>
</dbReference>
<gene>
    <name evidence="2" type="ORF">Tco_1081243</name>
</gene>
<accession>A0ABQ5HX28</accession>
<sequence>MTSRNTNPHVSTSTGVNHSTSVSRPLLKSYQVKDKVVPNNSQVKFTKKEVEDHHRISSISKKTKSVTACNDSSNSRTLNVNAVCVECGKCVFNSNHDACVSKYLNDVMLRNYEAKESYSTLARARLTVNPRMVSIVDIPNIHDGKTNSGFKCRNQCQNGFTKDELRKMTFLNNAAKACSSSNDLLIINVQNSDQTTAMNSQVQSRF</sequence>
<keyword evidence="3" id="KW-1185">Reference proteome</keyword>
<feature type="compositionally biased region" description="Polar residues" evidence="1">
    <location>
        <begin position="1"/>
        <end position="23"/>
    </location>
</feature>
<evidence type="ECO:0000313" key="2">
    <source>
        <dbReference type="EMBL" id="GJT92398.1"/>
    </source>
</evidence>
<reference evidence="2" key="1">
    <citation type="journal article" date="2022" name="Int. J. Mol. Sci.">
        <title>Draft Genome of Tanacetum Coccineum: Genomic Comparison of Closely Related Tanacetum-Family Plants.</title>
        <authorList>
            <person name="Yamashiro T."/>
            <person name="Shiraishi A."/>
            <person name="Nakayama K."/>
            <person name="Satake H."/>
        </authorList>
    </citation>
    <scope>NUCLEOTIDE SEQUENCE</scope>
</reference>
<dbReference type="Proteomes" id="UP001151760">
    <property type="component" value="Unassembled WGS sequence"/>
</dbReference>
<name>A0ABQ5HX28_9ASTR</name>
<evidence type="ECO:0000256" key="1">
    <source>
        <dbReference type="SAM" id="MobiDB-lite"/>
    </source>
</evidence>
<protein>
    <submittedName>
        <fullName evidence="2">Uncharacterized protein</fullName>
    </submittedName>
</protein>
<proteinExistence type="predicted"/>
<feature type="region of interest" description="Disordered" evidence="1">
    <location>
        <begin position="1"/>
        <end position="24"/>
    </location>
</feature>
<comment type="caution">
    <text evidence="2">The sequence shown here is derived from an EMBL/GenBank/DDBJ whole genome shotgun (WGS) entry which is preliminary data.</text>
</comment>
<organism evidence="2 3">
    <name type="scientific">Tanacetum coccineum</name>
    <dbReference type="NCBI Taxonomy" id="301880"/>
    <lineage>
        <taxon>Eukaryota</taxon>
        <taxon>Viridiplantae</taxon>
        <taxon>Streptophyta</taxon>
        <taxon>Embryophyta</taxon>
        <taxon>Tracheophyta</taxon>
        <taxon>Spermatophyta</taxon>
        <taxon>Magnoliopsida</taxon>
        <taxon>eudicotyledons</taxon>
        <taxon>Gunneridae</taxon>
        <taxon>Pentapetalae</taxon>
        <taxon>asterids</taxon>
        <taxon>campanulids</taxon>
        <taxon>Asterales</taxon>
        <taxon>Asteraceae</taxon>
        <taxon>Asteroideae</taxon>
        <taxon>Anthemideae</taxon>
        <taxon>Anthemidinae</taxon>
        <taxon>Tanacetum</taxon>
    </lineage>
</organism>
<reference evidence="2" key="2">
    <citation type="submission" date="2022-01" db="EMBL/GenBank/DDBJ databases">
        <authorList>
            <person name="Yamashiro T."/>
            <person name="Shiraishi A."/>
            <person name="Satake H."/>
            <person name="Nakayama K."/>
        </authorList>
    </citation>
    <scope>NUCLEOTIDE SEQUENCE</scope>
</reference>
<evidence type="ECO:0000313" key="3">
    <source>
        <dbReference type="Proteomes" id="UP001151760"/>
    </source>
</evidence>